<sequence length="63" mass="7056">MNIENYEITLVTADSKTVINKQLNNDPEMLNWVAEQFADVNSAQVTLRNMSGKVVAFTGREPV</sequence>
<name>A0A385IEB0_9CAUD</name>
<protein>
    <submittedName>
        <fullName evidence="1">Uncharacterized protein</fullName>
    </submittedName>
</protein>
<organism evidence="1 2">
    <name type="scientific">Escherichia phage PD38</name>
    <dbReference type="NCBI Taxonomy" id="2316016"/>
    <lineage>
        <taxon>Viruses</taxon>
        <taxon>Duplodnaviria</taxon>
        <taxon>Heunggongvirae</taxon>
        <taxon>Uroviricota</taxon>
        <taxon>Caudoviricetes</taxon>
        <taxon>Schitoviridae</taxon>
        <taxon>Enquatrovirinae</taxon>
        <taxon>Gamaleyavirus</taxon>
        <taxon>Gamaleyavirus Bp4</taxon>
    </lineage>
</organism>
<evidence type="ECO:0000313" key="2">
    <source>
        <dbReference type="Proteomes" id="UP000261755"/>
    </source>
</evidence>
<reference evidence="2" key="1">
    <citation type="submission" date="2018-07" db="EMBL/GenBank/DDBJ databases">
        <authorList>
            <person name="Liu G."/>
            <person name="Sun H."/>
            <person name="Ren H."/>
            <person name="Pan Q."/>
        </authorList>
    </citation>
    <scope>NUCLEOTIDE SEQUENCE [LARGE SCALE GENOMIC DNA]</scope>
</reference>
<dbReference type="EMBL" id="MH669274">
    <property type="protein sequence ID" value="AXY81291.1"/>
    <property type="molecule type" value="Genomic_DNA"/>
</dbReference>
<accession>A0A385IEB0</accession>
<dbReference type="Proteomes" id="UP000261755">
    <property type="component" value="Segment"/>
</dbReference>
<proteinExistence type="predicted"/>
<evidence type="ECO:0000313" key="1">
    <source>
        <dbReference type="EMBL" id="AXY81291.1"/>
    </source>
</evidence>